<sequence length="207" mass="22612">MENFWNQYGVEILFKLWEHFYISFSAILLGTLVAVPLGALLTRIKKGSETIISIVGFFQTIPSLALLSIMVPFLGIGKVPAIAALFLYSLLPILRNTYVGIQSVNPTYLDAAKGMGMSKWQRLLQIELPLASSVIISGIKVSAVYVISWTTLAAYIGAGGLGDFIFNGLTLYRIDLIMMGTIPITFLALGTDAVLRFVESQLTVDRG</sequence>
<evidence type="ECO:0000256" key="4">
    <source>
        <dbReference type="ARBA" id="ARBA00022989"/>
    </source>
</evidence>
<dbReference type="EMBL" id="JAFREL020000004">
    <property type="protein sequence ID" value="MEO1772315.1"/>
    <property type="molecule type" value="Genomic_DNA"/>
</dbReference>
<organism evidence="8 9">
    <name type="scientific">Candidatus Enterococcus ferrettii</name>
    <dbReference type="NCBI Taxonomy" id="2815324"/>
    <lineage>
        <taxon>Bacteria</taxon>
        <taxon>Bacillati</taxon>
        <taxon>Bacillota</taxon>
        <taxon>Bacilli</taxon>
        <taxon>Lactobacillales</taxon>
        <taxon>Enterococcaceae</taxon>
        <taxon>Enterococcus</taxon>
    </lineage>
</organism>
<dbReference type="PROSITE" id="PS50928">
    <property type="entry name" value="ABC_TM1"/>
    <property type="match status" value="1"/>
</dbReference>
<feature type="transmembrane region" description="Helical" evidence="6">
    <location>
        <begin position="152"/>
        <end position="172"/>
    </location>
</feature>
<dbReference type="Gene3D" id="1.10.3720.10">
    <property type="entry name" value="MetI-like"/>
    <property type="match status" value="1"/>
</dbReference>
<comment type="caution">
    <text evidence="8">The sequence shown here is derived from an EMBL/GenBank/DDBJ whole genome shotgun (WGS) entry which is preliminary data.</text>
</comment>
<feature type="domain" description="ABC transmembrane type-1" evidence="7">
    <location>
        <begin position="16"/>
        <end position="195"/>
    </location>
</feature>
<keyword evidence="3 6" id="KW-0812">Transmembrane</keyword>
<evidence type="ECO:0000259" key="7">
    <source>
        <dbReference type="PROSITE" id="PS50928"/>
    </source>
</evidence>
<proteinExistence type="inferred from homology"/>
<dbReference type="RefSeq" id="WP_207701789.1">
    <property type="nucleotide sequence ID" value="NZ_JAFREL020000004.1"/>
</dbReference>
<dbReference type="Pfam" id="PF00528">
    <property type="entry name" value="BPD_transp_1"/>
    <property type="match status" value="1"/>
</dbReference>
<gene>
    <name evidence="8" type="ORF">JZO67_004297</name>
</gene>
<keyword evidence="9" id="KW-1185">Reference proteome</keyword>
<dbReference type="SUPFAM" id="SSF161098">
    <property type="entry name" value="MetI-like"/>
    <property type="match status" value="1"/>
</dbReference>
<dbReference type="InterPro" id="IPR000515">
    <property type="entry name" value="MetI-like"/>
</dbReference>
<keyword evidence="4 6" id="KW-1133">Transmembrane helix</keyword>
<keyword evidence="2 6" id="KW-0813">Transport</keyword>
<reference evidence="8 9" key="1">
    <citation type="submission" date="2024-02" db="EMBL/GenBank/DDBJ databases">
        <title>The Genome Sequence of Enterococcus sp. DIV0159.</title>
        <authorList>
            <person name="Earl A."/>
            <person name="Manson A."/>
            <person name="Gilmore M."/>
            <person name="Sanders J."/>
            <person name="Shea T."/>
            <person name="Howe W."/>
            <person name="Livny J."/>
            <person name="Cuomo C."/>
            <person name="Neafsey D."/>
            <person name="Birren B."/>
        </authorList>
    </citation>
    <scope>NUCLEOTIDE SEQUENCE [LARGE SCALE GENOMIC DNA]</scope>
    <source>
        <strain evidence="8 9">665A</strain>
    </source>
</reference>
<evidence type="ECO:0000256" key="3">
    <source>
        <dbReference type="ARBA" id="ARBA00022692"/>
    </source>
</evidence>
<dbReference type="InterPro" id="IPR035906">
    <property type="entry name" value="MetI-like_sf"/>
</dbReference>
<feature type="transmembrane region" description="Helical" evidence="6">
    <location>
        <begin position="54"/>
        <end position="75"/>
    </location>
</feature>
<evidence type="ECO:0000256" key="5">
    <source>
        <dbReference type="ARBA" id="ARBA00023136"/>
    </source>
</evidence>
<dbReference type="PANTHER" id="PTHR30177">
    <property type="entry name" value="GLYCINE BETAINE/L-PROLINE TRANSPORT SYSTEM PERMEASE PROTEIN PROW"/>
    <property type="match status" value="1"/>
</dbReference>
<dbReference type="PANTHER" id="PTHR30177:SF28">
    <property type="entry name" value="CHOLINE TRANSPORT SYSTEM PERMEASE PROTEIN OPUBB"/>
    <property type="match status" value="1"/>
</dbReference>
<keyword evidence="5 6" id="KW-0472">Membrane</keyword>
<comment type="similarity">
    <text evidence="6">Belongs to the binding-protein-dependent transport system permease family.</text>
</comment>
<protein>
    <submittedName>
        <fullName evidence="8">Osmoprotectant transport system permease</fullName>
    </submittedName>
</protein>
<accession>A0ABV0EUJ3</accession>
<dbReference type="Proteomes" id="UP000664357">
    <property type="component" value="Unassembled WGS sequence"/>
</dbReference>
<dbReference type="InterPro" id="IPR051204">
    <property type="entry name" value="ABC_transp_perm/SBD"/>
</dbReference>
<name>A0ABV0EUJ3_9ENTE</name>
<evidence type="ECO:0000256" key="1">
    <source>
        <dbReference type="ARBA" id="ARBA00004141"/>
    </source>
</evidence>
<evidence type="ECO:0000313" key="8">
    <source>
        <dbReference type="EMBL" id="MEO1772315.1"/>
    </source>
</evidence>
<evidence type="ECO:0000256" key="2">
    <source>
        <dbReference type="ARBA" id="ARBA00022448"/>
    </source>
</evidence>
<dbReference type="CDD" id="cd06261">
    <property type="entry name" value="TM_PBP2"/>
    <property type="match status" value="1"/>
</dbReference>
<comment type="subcellular location">
    <subcellularLocation>
        <location evidence="6">Cell membrane</location>
        <topology evidence="6">Multi-pass membrane protein</topology>
    </subcellularLocation>
    <subcellularLocation>
        <location evidence="1">Membrane</location>
        <topology evidence="1">Multi-pass membrane protein</topology>
    </subcellularLocation>
</comment>
<feature type="transmembrane region" description="Helical" evidence="6">
    <location>
        <begin position="81"/>
        <end position="101"/>
    </location>
</feature>
<evidence type="ECO:0000256" key="6">
    <source>
        <dbReference type="RuleBase" id="RU363032"/>
    </source>
</evidence>
<evidence type="ECO:0000313" key="9">
    <source>
        <dbReference type="Proteomes" id="UP000664357"/>
    </source>
</evidence>
<feature type="transmembrane region" description="Helical" evidence="6">
    <location>
        <begin position="20"/>
        <end position="42"/>
    </location>
</feature>